<protein>
    <submittedName>
        <fullName evidence="1">Uncharacterized protein</fullName>
    </submittedName>
</protein>
<evidence type="ECO:0000313" key="1">
    <source>
        <dbReference type="EMBL" id="TGJ75523.1"/>
    </source>
</evidence>
<reference evidence="1 2" key="1">
    <citation type="submission" date="2019-04" db="EMBL/GenBank/DDBJ databases">
        <authorList>
            <person name="Poehlein A."/>
            <person name="Bengelsdorf F.R."/>
            <person name="Duerre P."/>
            <person name="Daniel R."/>
        </authorList>
    </citation>
    <scope>NUCLEOTIDE SEQUENCE [LARGE SCALE GENOMIC DNA]</scope>
    <source>
        <strain evidence="1 2">BS-1</strain>
    </source>
</reference>
<keyword evidence="2" id="KW-1185">Reference proteome</keyword>
<sequence length="54" mass="5821">MDLQGKMFAAVAGGFGLHLTEERIKTDCSSSAVQTITEIVAAEGMYDSRARDKI</sequence>
<proteinExistence type="predicted"/>
<dbReference type="EMBL" id="SRMQ01000015">
    <property type="protein sequence ID" value="TGJ75523.1"/>
    <property type="molecule type" value="Genomic_DNA"/>
</dbReference>
<evidence type="ECO:0000313" key="2">
    <source>
        <dbReference type="Proteomes" id="UP000297714"/>
    </source>
</evidence>
<comment type="caution">
    <text evidence="1">The sequence shown here is derived from an EMBL/GenBank/DDBJ whole genome shotgun (WGS) entry which is preliminary data.</text>
</comment>
<gene>
    <name evidence="1" type="ORF">CAGA_23220</name>
</gene>
<dbReference type="AlphaFoldDB" id="A0A4Z0Y9F0"/>
<accession>A0A4Z0Y9F0</accession>
<dbReference type="Proteomes" id="UP000297714">
    <property type="component" value="Unassembled WGS sequence"/>
</dbReference>
<organism evidence="1 2">
    <name type="scientific">Caproiciproducens galactitolivorans</name>
    <dbReference type="NCBI Taxonomy" id="642589"/>
    <lineage>
        <taxon>Bacteria</taxon>
        <taxon>Bacillati</taxon>
        <taxon>Bacillota</taxon>
        <taxon>Clostridia</taxon>
        <taxon>Eubacteriales</taxon>
        <taxon>Acutalibacteraceae</taxon>
        <taxon>Caproiciproducens</taxon>
    </lineage>
</organism>
<name>A0A4Z0Y9F0_9FIRM</name>
<dbReference type="RefSeq" id="WP_167875229.1">
    <property type="nucleotide sequence ID" value="NZ_SRMQ01000015.1"/>
</dbReference>